<keyword evidence="2" id="KW-0732">Signal</keyword>
<feature type="region of interest" description="Disordered" evidence="1">
    <location>
        <begin position="445"/>
        <end position="466"/>
    </location>
</feature>
<dbReference type="RefSeq" id="WP_380596484.1">
    <property type="nucleotide sequence ID" value="NZ_JBHSDU010000003.1"/>
</dbReference>
<dbReference type="InterPro" id="IPR006680">
    <property type="entry name" value="Amidohydro-rel"/>
</dbReference>
<evidence type="ECO:0000256" key="1">
    <source>
        <dbReference type="SAM" id="MobiDB-lite"/>
    </source>
</evidence>
<comment type="caution">
    <text evidence="4">The sequence shown here is derived from an EMBL/GenBank/DDBJ whole genome shotgun (WGS) entry which is preliminary data.</text>
</comment>
<dbReference type="InterPro" id="IPR011059">
    <property type="entry name" value="Metal-dep_hydrolase_composite"/>
</dbReference>
<evidence type="ECO:0000313" key="5">
    <source>
        <dbReference type="Proteomes" id="UP001595904"/>
    </source>
</evidence>
<protein>
    <submittedName>
        <fullName evidence="4">Amidohydrolase family protein</fullName>
    </submittedName>
</protein>
<dbReference type="SUPFAM" id="SSF51556">
    <property type="entry name" value="Metallo-dependent hydrolases"/>
    <property type="match status" value="1"/>
</dbReference>
<evidence type="ECO:0000313" key="4">
    <source>
        <dbReference type="EMBL" id="MFC4309430.1"/>
    </source>
</evidence>
<dbReference type="InterPro" id="IPR051781">
    <property type="entry name" value="Metallo-dep_Hydrolase"/>
</dbReference>
<proteinExistence type="predicted"/>
<dbReference type="Pfam" id="PF01979">
    <property type="entry name" value="Amidohydro_1"/>
    <property type="match status" value="1"/>
</dbReference>
<dbReference type="PANTHER" id="PTHR43135:SF3">
    <property type="entry name" value="ALPHA-D-RIBOSE 1-METHYLPHOSPHONATE 5-TRIPHOSPHATE DIPHOSPHATASE"/>
    <property type="match status" value="1"/>
</dbReference>
<dbReference type="SUPFAM" id="SSF51338">
    <property type="entry name" value="Composite domain of metallo-dependent hydrolases"/>
    <property type="match status" value="1"/>
</dbReference>
<dbReference type="Proteomes" id="UP001595904">
    <property type="component" value="Unassembled WGS sequence"/>
</dbReference>
<evidence type="ECO:0000259" key="3">
    <source>
        <dbReference type="Pfam" id="PF01979"/>
    </source>
</evidence>
<accession>A0ABV8SPW4</accession>
<reference evidence="5" key="1">
    <citation type="journal article" date="2019" name="Int. J. Syst. Evol. Microbiol.">
        <title>The Global Catalogue of Microorganisms (GCM) 10K type strain sequencing project: providing services to taxonomists for standard genome sequencing and annotation.</title>
        <authorList>
            <consortium name="The Broad Institute Genomics Platform"/>
            <consortium name="The Broad Institute Genome Sequencing Center for Infectious Disease"/>
            <person name="Wu L."/>
            <person name="Ma J."/>
        </authorList>
    </citation>
    <scope>NUCLEOTIDE SEQUENCE [LARGE SCALE GENOMIC DNA]</scope>
    <source>
        <strain evidence="5">CGMCC 1.10759</strain>
    </source>
</reference>
<feature type="domain" description="Amidohydrolase-related" evidence="3">
    <location>
        <begin position="100"/>
        <end position="436"/>
    </location>
</feature>
<organism evidence="4 5">
    <name type="scientific">Steroidobacter flavus</name>
    <dbReference type="NCBI Taxonomy" id="1842136"/>
    <lineage>
        <taxon>Bacteria</taxon>
        <taxon>Pseudomonadati</taxon>
        <taxon>Pseudomonadota</taxon>
        <taxon>Gammaproteobacteria</taxon>
        <taxon>Steroidobacterales</taxon>
        <taxon>Steroidobacteraceae</taxon>
        <taxon>Steroidobacter</taxon>
    </lineage>
</organism>
<keyword evidence="5" id="KW-1185">Reference proteome</keyword>
<dbReference type="PANTHER" id="PTHR43135">
    <property type="entry name" value="ALPHA-D-RIBOSE 1-METHYLPHOSPHONATE 5-TRIPHOSPHATE DIPHOSPHATASE"/>
    <property type="match status" value="1"/>
</dbReference>
<gene>
    <name evidence="4" type="ORF">ACFPN2_10090</name>
</gene>
<dbReference type="Gene3D" id="3.20.20.140">
    <property type="entry name" value="Metal-dependent hydrolases"/>
    <property type="match status" value="1"/>
</dbReference>
<feature type="chain" id="PRO_5046713223" evidence="2">
    <location>
        <begin position="28"/>
        <end position="466"/>
    </location>
</feature>
<sequence length="466" mass="50379">MTKRLFRGLGHVGVVLIAAFAGTSLQAARPEPPFTIDPYPSTYQSLPRTDTLIVDVTILDGAGGRMDQGEILLRDGRIAAVGHGLPRDNVTVVQGKGRWVTPGIIDIHSHNGTYVLPLTSLDRKASDVSETSDPNVADTWVEHAVNPQDPAFAVALRSGVTTIQVLPGSTPLFAGRSVVVKPVPATNVRAMKFPGAVQALKMSCGENAKSFFGDKDEAPNSRQGEIAIIREALLRAQEYREEWRQYSRGKSKKPPQRDLKLDTLAAVLDGDIPVHMHCYRASDMSAMMGVAQEFGFKIAAFHHATEAYKIPAELKRAGTCVAVWSDWWGFKMELQDSIRENAAMSDAAGVCTMMHSDSPVVGQRLQIEAAKAAGAGRRGGLNLPPEHVITWVTSVPAKVLRLGDRIGTIAAGFNADLVLWSGDPFSIYTKADRVFIDGAQVYDSAEPARSPESDFGLGRPEMGGRQ</sequence>
<feature type="signal peptide" evidence="2">
    <location>
        <begin position="1"/>
        <end position="27"/>
    </location>
</feature>
<evidence type="ECO:0000256" key="2">
    <source>
        <dbReference type="SAM" id="SignalP"/>
    </source>
</evidence>
<dbReference type="EMBL" id="JBHSDU010000003">
    <property type="protein sequence ID" value="MFC4309430.1"/>
    <property type="molecule type" value="Genomic_DNA"/>
</dbReference>
<name>A0ABV8SPW4_9GAMM</name>
<dbReference type="InterPro" id="IPR032466">
    <property type="entry name" value="Metal_Hydrolase"/>
</dbReference>